<dbReference type="SUPFAM" id="SSF55486">
    <property type="entry name" value="Metalloproteases ('zincins'), catalytic domain"/>
    <property type="match status" value="1"/>
</dbReference>
<feature type="chain" id="PRO_5046009132" description="Metalloprotease" evidence="1">
    <location>
        <begin position="28"/>
        <end position="229"/>
    </location>
</feature>
<dbReference type="EMBL" id="JBIAFP010000001">
    <property type="protein sequence ID" value="MFE9223443.1"/>
    <property type="molecule type" value="Genomic_DNA"/>
</dbReference>
<evidence type="ECO:0008006" key="4">
    <source>
        <dbReference type="Google" id="ProtNLM"/>
    </source>
</evidence>
<reference evidence="2 3" key="1">
    <citation type="submission" date="2024-10" db="EMBL/GenBank/DDBJ databases">
        <title>The Natural Products Discovery Center: Release of the First 8490 Sequenced Strains for Exploring Actinobacteria Biosynthetic Diversity.</title>
        <authorList>
            <person name="Kalkreuter E."/>
            <person name="Kautsar S.A."/>
            <person name="Yang D."/>
            <person name="Bader C.D."/>
            <person name="Teijaro C.N."/>
            <person name="Fluegel L."/>
            <person name="Davis C.M."/>
            <person name="Simpson J.R."/>
            <person name="Lauterbach L."/>
            <person name="Steele A.D."/>
            <person name="Gui C."/>
            <person name="Meng S."/>
            <person name="Li G."/>
            <person name="Viehrig K."/>
            <person name="Ye F."/>
            <person name="Su P."/>
            <person name="Kiefer A.F."/>
            <person name="Nichols A."/>
            <person name="Cepeda A.J."/>
            <person name="Yan W."/>
            <person name="Fan B."/>
            <person name="Jiang Y."/>
            <person name="Adhikari A."/>
            <person name="Zheng C.-J."/>
            <person name="Schuster L."/>
            <person name="Cowan T.M."/>
            <person name="Smanski M.J."/>
            <person name="Chevrette M.G."/>
            <person name="De Carvalho L.P.S."/>
            <person name="Shen B."/>
        </authorList>
    </citation>
    <scope>NUCLEOTIDE SEQUENCE [LARGE SCALE GENOMIC DNA]</scope>
    <source>
        <strain evidence="2 3">NPDC007066</strain>
    </source>
</reference>
<name>A0ABW6L4M2_9ACTN</name>
<dbReference type="RefSeq" id="WP_358283952.1">
    <property type="nucleotide sequence ID" value="NZ_JBEYGJ010000018.1"/>
</dbReference>
<keyword evidence="3" id="KW-1185">Reference proteome</keyword>
<dbReference type="Proteomes" id="UP001601288">
    <property type="component" value="Unassembled WGS sequence"/>
</dbReference>
<comment type="caution">
    <text evidence="2">The sequence shown here is derived from an EMBL/GenBank/DDBJ whole genome shotgun (WGS) entry which is preliminary data.</text>
</comment>
<evidence type="ECO:0000313" key="3">
    <source>
        <dbReference type="Proteomes" id="UP001601288"/>
    </source>
</evidence>
<keyword evidence="1" id="KW-0732">Signal</keyword>
<accession>A0ABW6L4M2</accession>
<gene>
    <name evidence="2" type="ORF">ACFYM3_02175</name>
</gene>
<evidence type="ECO:0000313" key="2">
    <source>
        <dbReference type="EMBL" id="MFE9223443.1"/>
    </source>
</evidence>
<evidence type="ECO:0000256" key="1">
    <source>
        <dbReference type="SAM" id="SignalP"/>
    </source>
</evidence>
<protein>
    <recommendedName>
        <fullName evidence="4">Metalloprotease</fullName>
    </recommendedName>
</protein>
<proteinExistence type="predicted"/>
<sequence>MTHPLRTRACAVLAAALLALTGGWAYAAPARDDMGQDIETAVQGVDAYWDAHWSEFFTQTYVPPTVLGEYDGASADVPTCDGEPLADDNAFYCATEEDYLAWDTDLMRSGYQYGDAFVYLVVAHEWGHAIQNRLEAELQTLDAELQADCLAGAELDGAARDGTVVFESGDVDEVHTALVRDADNTPWTKEGDHGSADERVDAFALGQELGVEGCLPDEASTEGAAALDR</sequence>
<organism evidence="2 3">
    <name type="scientific">Streptomyces massasporeus</name>
    <dbReference type="NCBI Taxonomy" id="67324"/>
    <lineage>
        <taxon>Bacteria</taxon>
        <taxon>Bacillati</taxon>
        <taxon>Actinomycetota</taxon>
        <taxon>Actinomycetes</taxon>
        <taxon>Kitasatosporales</taxon>
        <taxon>Streptomycetaceae</taxon>
        <taxon>Streptomyces</taxon>
    </lineage>
</organism>
<feature type="signal peptide" evidence="1">
    <location>
        <begin position="1"/>
        <end position="27"/>
    </location>
</feature>